<proteinExistence type="predicted"/>
<organism evidence="1 2">
    <name type="scientific">Penicillium bovifimosum</name>
    <dbReference type="NCBI Taxonomy" id="126998"/>
    <lineage>
        <taxon>Eukaryota</taxon>
        <taxon>Fungi</taxon>
        <taxon>Dikarya</taxon>
        <taxon>Ascomycota</taxon>
        <taxon>Pezizomycotina</taxon>
        <taxon>Eurotiomycetes</taxon>
        <taxon>Eurotiomycetidae</taxon>
        <taxon>Eurotiales</taxon>
        <taxon>Aspergillaceae</taxon>
        <taxon>Penicillium</taxon>
    </lineage>
</organism>
<reference evidence="1" key="2">
    <citation type="journal article" date="2023" name="IMA Fungus">
        <title>Comparative genomic study of the Penicillium genus elucidates a diverse pangenome and 15 lateral gene transfer events.</title>
        <authorList>
            <person name="Petersen C."/>
            <person name="Sorensen T."/>
            <person name="Nielsen M.R."/>
            <person name="Sondergaard T.E."/>
            <person name="Sorensen J.L."/>
            <person name="Fitzpatrick D.A."/>
            <person name="Frisvad J.C."/>
            <person name="Nielsen K.L."/>
        </authorList>
    </citation>
    <scope>NUCLEOTIDE SEQUENCE</scope>
    <source>
        <strain evidence="1">IBT 22155</strain>
    </source>
</reference>
<dbReference type="GeneID" id="81403021"/>
<dbReference type="EMBL" id="JAPQKL010000003">
    <property type="protein sequence ID" value="KAJ5138259.1"/>
    <property type="molecule type" value="Genomic_DNA"/>
</dbReference>
<dbReference type="RefSeq" id="XP_056522908.1">
    <property type="nucleotide sequence ID" value="XM_056663851.1"/>
</dbReference>
<protein>
    <submittedName>
        <fullName evidence="1">Uncharacterized protein</fullName>
    </submittedName>
</protein>
<dbReference type="Proteomes" id="UP001149079">
    <property type="component" value="Unassembled WGS sequence"/>
</dbReference>
<evidence type="ECO:0000313" key="2">
    <source>
        <dbReference type="Proteomes" id="UP001149079"/>
    </source>
</evidence>
<keyword evidence="2" id="KW-1185">Reference proteome</keyword>
<accession>A0A9W9H5D6</accession>
<reference evidence="1" key="1">
    <citation type="submission" date="2022-11" db="EMBL/GenBank/DDBJ databases">
        <authorList>
            <person name="Petersen C."/>
        </authorList>
    </citation>
    <scope>NUCLEOTIDE SEQUENCE</scope>
    <source>
        <strain evidence="1">IBT 22155</strain>
    </source>
</reference>
<sequence>MSIAFSDWSGDYHLLGSTNFTNLLRETPGVDMTSEDHDSLDRHTLEFDHILGKPGRQVATRIRRPQVLKMPRNILRLTYPQSPGAPRVEMGGIVRMVEYAESLERLGHDV</sequence>
<evidence type="ECO:0000313" key="1">
    <source>
        <dbReference type="EMBL" id="KAJ5138259.1"/>
    </source>
</evidence>
<comment type="caution">
    <text evidence="1">The sequence shown here is derived from an EMBL/GenBank/DDBJ whole genome shotgun (WGS) entry which is preliminary data.</text>
</comment>
<name>A0A9W9H5D6_9EURO</name>
<gene>
    <name evidence="1" type="ORF">N7515_003107</name>
</gene>
<dbReference type="AlphaFoldDB" id="A0A9W9H5D6"/>